<dbReference type="RefSeq" id="WP_064518605.1">
    <property type="nucleotide sequence ID" value="NZ_LXEP01000036.1"/>
</dbReference>
<dbReference type="InterPro" id="IPR050090">
    <property type="entry name" value="Tyrosine_recombinase_XerCD"/>
</dbReference>
<evidence type="ECO:0000313" key="8">
    <source>
        <dbReference type="Proteomes" id="UP000078504"/>
    </source>
</evidence>
<dbReference type="GO" id="GO:0015074">
    <property type="term" value="P:DNA integration"/>
    <property type="evidence" value="ECO:0007669"/>
    <property type="project" value="UniProtKB-KW"/>
</dbReference>
<reference evidence="7 8" key="1">
    <citation type="submission" date="2016-04" db="EMBL/GenBank/DDBJ databases">
        <title>ATOL: Assembling a taxonomically balanced genome-scale reconstruction of the evolutionary history of the Enterobacteriaceae.</title>
        <authorList>
            <person name="Plunkett G.III."/>
            <person name="Neeno-Eckwall E.C."/>
            <person name="Glasner J.D."/>
            <person name="Perna N.T."/>
        </authorList>
    </citation>
    <scope>NUCLEOTIDE SEQUENCE [LARGE SCALE GENOMIC DNA]</scope>
    <source>
        <strain evidence="7 8">ATCC 51604</strain>
    </source>
</reference>
<dbReference type="Proteomes" id="UP000078504">
    <property type="component" value="Unassembled WGS sequence"/>
</dbReference>
<dbReference type="GO" id="GO:0003677">
    <property type="term" value="F:DNA binding"/>
    <property type="evidence" value="ECO:0007669"/>
    <property type="project" value="UniProtKB-UniRule"/>
</dbReference>
<evidence type="ECO:0000256" key="4">
    <source>
        <dbReference type="PROSITE-ProRule" id="PRU01248"/>
    </source>
</evidence>
<dbReference type="SUPFAM" id="SSF56349">
    <property type="entry name" value="DNA breaking-rejoining enzymes"/>
    <property type="match status" value="1"/>
</dbReference>
<dbReference type="InterPro" id="IPR013762">
    <property type="entry name" value="Integrase-like_cat_sf"/>
</dbReference>
<proteinExistence type="predicted"/>
<dbReference type="AlphaFoldDB" id="A0A1B7HQA4"/>
<dbReference type="InterPro" id="IPR044068">
    <property type="entry name" value="CB"/>
</dbReference>
<dbReference type="Pfam" id="PF00589">
    <property type="entry name" value="Phage_integrase"/>
    <property type="match status" value="1"/>
</dbReference>
<evidence type="ECO:0000256" key="1">
    <source>
        <dbReference type="ARBA" id="ARBA00022908"/>
    </source>
</evidence>
<evidence type="ECO:0000313" key="7">
    <source>
        <dbReference type="EMBL" id="OAT17833.1"/>
    </source>
</evidence>
<feature type="domain" description="Tyr recombinase" evidence="5">
    <location>
        <begin position="196"/>
        <end position="403"/>
    </location>
</feature>
<accession>A0A1B7HQA4</accession>
<dbReference type="CDD" id="cd01189">
    <property type="entry name" value="INT_ICEBs1_C_like"/>
    <property type="match status" value="1"/>
</dbReference>
<dbReference type="PROSITE" id="PS51900">
    <property type="entry name" value="CB"/>
    <property type="match status" value="1"/>
</dbReference>
<dbReference type="Pfam" id="PF12167">
    <property type="entry name" value="Arm-DNA-bind_2"/>
    <property type="match status" value="1"/>
</dbReference>
<protein>
    <submittedName>
        <fullName evidence="7">Phage integrase</fullName>
    </submittedName>
</protein>
<sequence length="428" mass="48339">MNFPTGVELHNGKIRISFTYRGTRCREVLRGWLVSNANIKKAGNFRALVVSEIQMGTFDYAQRFPESKALSKFGTKKRISTFAELCDLFLESKSLEVSAASMQTITSSVNTLRRTVGNLTCITDIQHADMLNYRRELLIGQVLNPGLPNLKKQGRSPSRVNTLMSLLAGMLKIANRSQFISHSPYEGVSALKVSKRSPDPLSFDEFNSFMSVLSRHHTLIWLVAIHTGMRHGELCALAWEDIDLQKGEIRISRNLTQRGIFVPPKTEAGIRTVSLLKPALDALTEQFKITGGFPGHEILYHHREHGRTEKQTIRTVFVPTSHSKKKTGYFSQSSISYGWRYGLRRAGVRSRHSYQSRHTYACWSLSAGANPSFIASQLGHEDSRMVYEVYAKWIGDMDRDQVNMINNRIPSSLPPLRPKGELKLLKVV</sequence>
<dbReference type="Gene3D" id="1.10.443.10">
    <property type="entry name" value="Intergrase catalytic core"/>
    <property type="match status" value="1"/>
</dbReference>
<dbReference type="InterPro" id="IPR002104">
    <property type="entry name" value="Integrase_catalytic"/>
</dbReference>
<keyword evidence="1" id="KW-0229">DNA integration</keyword>
<comment type="caution">
    <text evidence="7">The sequence shown here is derived from an EMBL/GenBank/DDBJ whole genome shotgun (WGS) entry which is preliminary data.</text>
</comment>
<keyword evidence="2 4" id="KW-0238">DNA-binding</keyword>
<evidence type="ECO:0000259" key="5">
    <source>
        <dbReference type="PROSITE" id="PS51898"/>
    </source>
</evidence>
<dbReference type="PANTHER" id="PTHR30349">
    <property type="entry name" value="PHAGE INTEGRASE-RELATED"/>
    <property type="match status" value="1"/>
</dbReference>
<dbReference type="GO" id="GO:0006310">
    <property type="term" value="P:DNA recombination"/>
    <property type="evidence" value="ECO:0007669"/>
    <property type="project" value="UniProtKB-KW"/>
</dbReference>
<gene>
    <name evidence="7" type="ORF">M977_04110</name>
</gene>
<evidence type="ECO:0000256" key="3">
    <source>
        <dbReference type="ARBA" id="ARBA00023172"/>
    </source>
</evidence>
<keyword evidence="3" id="KW-0233">DNA recombination</keyword>
<dbReference type="InterPro" id="IPR010998">
    <property type="entry name" value="Integrase_recombinase_N"/>
</dbReference>
<dbReference type="EMBL" id="LXEP01000036">
    <property type="protein sequence ID" value="OAT17833.1"/>
    <property type="molecule type" value="Genomic_DNA"/>
</dbReference>
<dbReference type="PATRIC" id="fig|1354253.4.peg.4206"/>
<organism evidence="7 8">
    <name type="scientific">Buttiauxella gaviniae ATCC 51604</name>
    <dbReference type="NCBI Taxonomy" id="1354253"/>
    <lineage>
        <taxon>Bacteria</taxon>
        <taxon>Pseudomonadati</taxon>
        <taxon>Pseudomonadota</taxon>
        <taxon>Gammaproteobacteria</taxon>
        <taxon>Enterobacterales</taxon>
        <taxon>Enterobacteriaceae</taxon>
        <taxon>Buttiauxella</taxon>
    </lineage>
</organism>
<evidence type="ECO:0000256" key="2">
    <source>
        <dbReference type="ARBA" id="ARBA00023125"/>
    </source>
</evidence>
<dbReference type="PROSITE" id="PS51898">
    <property type="entry name" value="TYR_RECOMBINASE"/>
    <property type="match status" value="1"/>
</dbReference>
<evidence type="ECO:0000259" key="6">
    <source>
        <dbReference type="PROSITE" id="PS51900"/>
    </source>
</evidence>
<dbReference type="InterPro" id="IPR022000">
    <property type="entry name" value="Min27-like_integrase_DNA_bind"/>
</dbReference>
<dbReference type="InterPro" id="IPR011010">
    <property type="entry name" value="DNA_brk_join_enz"/>
</dbReference>
<dbReference type="PANTHER" id="PTHR30349:SF36">
    <property type="entry name" value="PROPHAGE INTEGRASE INTR-RELATED"/>
    <property type="match status" value="1"/>
</dbReference>
<name>A0A1B7HQA4_9ENTR</name>
<dbReference type="Gene3D" id="1.10.150.130">
    <property type="match status" value="1"/>
</dbReference>
<feature type="domain" description="Core-binding (CB)" evidence="6">
    <location>
        <begin position="80"/>
        <end position="175"/>
    </location>
</feature>